<keyword evidence="4" id="KW-1185">Reference proteome</keyword>
<dbReference type="KEGG" id="qsa:O6P43_002727"/>
<dbReference type="Proteomes" id="UP001163823">
    <property type="component" value="Chromosome 2"/>
</dbReference>
<evidence type="ECO:0000256" key="1">
    <source>
        <dbReference type="SAM" id="MobiDB-lite"/>
    </source>
</evidence>
<dbReference type="Pfam" id="PF12274">
    <property type="entry name" value="DUF3615"/>
    <property type="match status" value="2"/>
</dbReference>
<proteinExistence type="predicted"/>
<dbReference type="PANTHER" id="PTHR34710:SF20">
    <property type="entry name" value="OS10G0550200 PROTEIN"/>
    <property type="match status" value="1"/>
</dbReference>
<sequence>MEEPRGSKSESMEGPRDAKRFKPDLQYPATSEISRVEPKESCLREVCYKKGKTCVELIEYNLLPDKVRKSIQDFEDRKGIQDEKARQRRKEECDTKRKLDAEKALIYYNEKMGTNFAFEKMVDYSSLFNDHEVYMHMNFMGRKNLRDPSPKLFFAELDDHGIVTTCTIVEPGNPLFRIGCGNCHPNGLIYHPLFGYQAGRYQYTGSHTVTPYLAQKKHDFWCSYNPVSIVTIPDDNEARELTEKTTLVVEKALECYNKRHNDADFKFVALTSMVRFVEETDLEMGHWIHINFKATSKTPECTDPTAQLFFAELLVNDDCDDVGVEECCIVDPEKSGGIFLVD</sequence>
<comment type="caution">
    <text evidence="3">The sequence shown here is derived from an EMBL/GenBank/DDBJ whole genome shotgun (WGS) entry which is preliminary data.</text>
</comment>
<dbReference type="PANTHER" id="PTHR34710">
    <property type="entry name" value="OS03G0834100 PROTEIN"/>
    <property type="match status" value="1"/>
</dbReference>
<dbReference type="AlphaFoldDB" id="A0AAD7VKT8"/>
<evidence type="ECO:0000259" key="2">
    <source>
        <dbReference type="Pfam" id="PF12274"/>
    </source>
</evidence>
<gene>
    <name evidence="3" type="ORF">O6P43_002727</name>
</gene>
<feature type="compositionally biased region" description="Basic and acidic residues" evidence="1">
    <location>
        <begin position="1"/>
        <end position="23"/>
    </location>
</feature>
<name>A0AAD7VKT8_QUISA</name>
<accession>A0AAD7VKT8</accession>
<evidence type="ECO:0000313" key="4">
    <source>
        <dbReference type="Proteomes" id="UP001163823"/>
    </source>
</evidence>
<reference evidence="3" key="1">
    <citation type="journal article" date="2023" name="Science">
        <title>Elucidation of the pathway for biosynthesis of saponin adjuvants from the soapbark tree.</title>
        <authorList>
            <person name="Reed J."/>
            <person name="Orme A."/>
            <person name="El-Demerdash A."/>
            <person name="Owen C."/>
            <person name="Martin L.B.B."/>
            <person name="Misra R.C."/>
            <person name="Kikuchi S."/>
            <person name="Rejzek M."/>
            <person name="Martin A.C."/>
            <person name="Harkess A."/>
            <person name="Leebens-Mack J."/>
            <person name="Louveau T."/>
            <person name="Stephenson M.J."/>
            <person name="Osbourn A."/>
        </authorList>
    </citation>
    <scope>NUCLEOTIDE SEQUENCE</scope>
    <source>
        <strain evidence="3">S10</strain>
    </source>
</reference>
<organism evidence="3 4">
    <name type="scientific">Quillaja saponaria</name>
    <name type="common">Soap bark tree</name>
    <dbReference type="NCBI Taxonomy" id="32244"/>
    <lineage>
        <taxon>Eukaryota</taxon>
        <taxon>Viridiplantae</taxon>
        <taxon>Streptophyta</taxon>
        <taxon>Embryophyta</taxon>
        <taxon>Tracheophyta</taxon>
        <taxon>Spermatophyta</taxon>
        <taxon>Magnoliopsida</taxon>
        <taxon>eudicotyledons</taxon>
        <taxon>Gunneridae</taxon>
        <taxon>Pentapetalae</taxon>
        <taxon>rosids</taxon>
        <taxon>fabids</taxon>
        <taxon>Fabales</taxon>
        <taxon>Quillajaceae</taxon>
        <taxon>Quillaja</taxon>
    </lineage>
</organism>
<feature type="region of interest" description="Disordered" evidence="1">
    <location>
        <begin position="1"/>
        <end position="37"/>
    </location>
</feature>
<dbReference type="EMBL" id="JARAOO010000002">
    <property type="protein sequence ID" value="KAJ7979315.1"/>
    <property type="molecule type" value="Genomic_DNA"/>
</dbReference>
<feature type="domain" description="DUF3615" evidence="2">
    <location>
        <begin position="101"/>
        <end position="192"/>
    </location>
</feature>
<protein>
    <recommendedName>
        <fullName evidence="2">DUF3615 domain-containing protein</fullName>
    </recommendedName>
</protein>
<evidence type="ECO:0000313" key="3">
    <source>
        <dbReference type="EMBL" id="KAJ7979315.1"/>
    </source>
</evidence>
<feature type="domain" description="DUF3615" evidence="2">
    <location>
        <begin position="249"/>
        <end position="334"/>
    </location>
</feature>
<dbReference type="InterPro" id="IPR022059">
    <property type="entry name" value="DUF3615"/>
</dbReference>